<dbReference type="EMBL" id="HBUF01367134">
    <property type="protein sequence ID" value="CAG6724179.1"/>
    <property type="molecule type" value="Transcribed_RNA"/>
</dbReference>
<reference evidence="1" key="1">
    <citation type="submission" date="2021-05" db="EMBL/GenBank/DDBJ databases">
        <authorList>
            <person name="Alioto T."/>
            <person name="Alioto T."/>
            <person name="Gomez Garrido J."/>
        </authorList>
    </citation>
    <scope>NUCLEOTIDE SEQUENCE</scope>
</reference>
<proteinExistence type="predicted"/>
<accession>A0A8D8VHZ6</accession>
<evidence type="ECO:0000313" key="1">
    <source>
        <dbReference type="EMBL" id="CAG6724179.1"/>
    </source>
</evidence>
<organism evidence="1">
    <name type="scientific">Cacopsylla melanoneura</name>
    <dbReference type="NCBI Taxonomy" id="428564"/>
    <lineage>
        <taxon>Eukaryota</taxon>
        <taxon>Metazoa</taxon>
        <taxon>Ecdysozoa</taxon>
        <taxon>Arthropoda</taxon>
        <taxon>Hexapoda</taxon>
        <taxon>Insecta</taxon>
        <taxon>Pterygota</taxon>
        <taxon>Neoptera</taxon>
        <taxon>Paraneoptera</taxon>
        <taxon>Hemiptera</taxon>
        <taxon>Sternorrhyncha</taxon>
        <taxon>Psylloidea</taxon>
        <taxon>Psyllidae</taxon>
        <taxon>Psyllinae</taxon>
        <taxon>Cacopsylla</taxon>
    </lineage>
</organism>
<dbReference type="AlphaFoldDB" id="A0A8D8VHZ6"/>
<sequence length="102" mass="12362">MGKRKARLCVKRHLLDKKKLLIICIVRIEERKEKRYHLLGVRKFLPRLYNIHYNIFVDNDGMCQCLFFLLYLLWVYAKEPPNIRTPRNFQGKRISSVDLRLS</sequence>
<protein>
    <submittedName>
        <fullName evidence="1">Uncharacterized protein</fullName>
    </submittedName>
</protein>
<name>A0A8D8VHZ6_9HEMI</name>